<proteinExistence type="inferred from homology"/>
<name>A0A0A8J3G2_9NOCA</name>
<keyword evidence="3" id="KW-0223">Dioxygenase</keyword>
<dbReference type="InterPro" id="IPR000391">
    <property type="entry name" value="Rng_hydr_dOase-bsu"/>
</dbReference>
<dbReference type="InterPro" id="IPR032710">
    <property type="entry name" value="NTF2-like_dom_sf"/>
</dbReference>
<dbReference type="NCBIfam" id="NF007479">
    <property type="entry name" value="PRK10069.1"/>
    <property type="match status" value="1"/>
</dbReference>
<dbReference type="GO" id="GO:0019380">
    <property type="term" value="P:3-phenylpropionate catabolic process"/>
    <property type="evidence" value="ECO:0007669"/>
    <property type="project" value="TreeGrafter"/>
</dbReference>
<dbReference type="CDD" id="cd00667">
    <property type="entry name" value="ring_hydroxylating_dioxygenases_beta"/>
    <property type="match status" value="1"/>
</dbReference>
<evidence type="ECO:0000256" key="1">
    <source>
        <dbReference type="ARBA" id="ARBA00009570"/>
    </source>
</evidence>
<keyword evidence="2" id="KW-0560">Oxidoreductase</keyword>
<dbReference type="Gene3D" id="3.10.450.50">
    <property type="match status" value="1"/>
</dbReference>
<protein>
    <submittedName>
        <fullName evidence="3">BTF 2,3-dioxygenase dioxygenase small subunit</fullName>
    </submittedName>
</protein>
<evidence type="ECO:0000313" key="3">
    <source>
        <dbReference type="EMBL" id="BAQ00537.1"/>
    </source>
</evidence>
<reference evidence="3" key="1">
    <citation type="submission" date="2014-06" db="EMBL/GenBank/DDBJ databases">
        <title>Degradation of benzotrifluoride via the dioxygenase pathway in Rhodococcus sp. 065240.</title>
        <authorList>
            <person name="Yano K."/>
            <person name="Wachi M."/>
            <person name="Kitazume T."/>
            <person name="Iwai N."/>
        </authorList>
    </citation>
    <scope>NUCLEOTIDE SEQUENCE</scope>
    <source>
        <strain evidence="3">065240</strain>
    </source>
</reference>
<evidence type="ECO:0000256" key="2">
    <source>
        <dbReference type="ARBA" id="ARBA00023002"/>
    </source>
</evidence>
<sequence length="187" mass="22012">MIDAESPTTAFRTKPAPVDPSLQHEIEQFYYWEAKLLNDRRFQEWFDLLAEDIHYFMPIRTTRIMREAEQEYSGAHEYAHFDDNAQMMRGRLRKITSDVSWSENPASRTRHVISNVMIVDGDNPGEYHVSNVFIVYRNRLERQLDIFAGERKDILRRTGSEAGFELAKRTILIDQSTILANNLSFFF</sequence>
<dbReference type="SUPFAM" id="SSF54427">
    <property type="entry name" value="NTF2-like"/>
    <property type="match status" value="1"/>
</dbReference>
<dbReference type="AlphaFoldDB" id="A0A0A8J3G2"/>
<comment type="similarity">
    <text evidence="1">Belongs to the bacterial ring-hydroxylating dioxygenase beta subunit family.</text>
</comment>
<dbReference type="Pfam" id="PF00866">
    <property type="entry name" value="Ring_hydroxyl_B"/>
    <property type="match status" value="1"/>
</dbReference>
<dbReference type="EMBL" id="AB970510">
    <property type="protein sequence ID" value="BAQ00537.1"/>
    <property type="molecule type" value="Genomic_DNA"/>
</dbReference>
<dbReference type="PANTHER" id="PTHR41534">
    <property type="entry name" value="BLR3401 PROTEIN"/>
    <property type="match status" value="1"/>
</dbReference>
<dbReference type="GO" id="GO:0051213">
    <property type="term" value="F:dioxygenase activity"/>
    <property type="evidence" value="ECO:0007669"/>
    <property type="project" value="UniProtKB-KW"/>
</dbReference>
<accession>A0A0A8J3G2</accession>
<organism evidence="3">
    <name type="scientific">Rhodococcus sp. 065240</name>
    <dbReference type="NCBI Taxonomy" id="1509445"/>
    <lineage>
        <taxon>Bacteria</taxon>
        <taxon>Bacillati</taxon>
        <taxon>Actinomycetota</taxon>
        <taxon>Actinomycetes</taxon>
        <taxon>Mycobacteriales</taxon>
        <taxon>Nocardiaceae</taxon>
        <taxon>Rhodococcus</taxon>
    </lineage>
</organism>
<gene>
    <name evidence="3" type="primary">btfA2</name>
</gene>
<dbReference type="PANTHER" id="PTHR41534:SF2">
    <property type="entry name" value="3-PHENYLPROPIONATE_CINNAMIC ACID DIOXYGENASE SUBUNIT BETA"/>
    <property type="match status" value="1"/>
</dbReference>